<proteinExistence type="inferred from homology"/>
<dbReference type="EMBL" id="CAJNNV010010515">
    <property type="protein sequence ID" value="CAE8598705.1"/>
    <property type="molecule type" value="Genomic_DNA"/>
</dbReference>
<reference evidence="2" key="1">
    <citation type="submission" date="2021-02" db="EMBL/GenBank/DDBJ databases">
        <authorList>
            <person name="Dougan E. K."/>
            <person name="Rhodes N."/>
            <person name="Thang M."/>
            <person name="Chan C."/>
        </authorList>
    </citation>
    <scope>NUCLEOTIDE SEQUENCE</scope>
</reference>
<dbReference type="PANTHER" id="PTHR16166">
    <property type="entry name" value="VACUOLAR PROTEIN SORTING-ASSOCIATED PROTEIN VPS13"/>
    <property type="match status" value="1"/>
</dbReference>
<comment type="caution">
    <text evidence="2">The sequence shown here is derived from an EMBL/GenBank/DDBJ whole genome shotgun (WGS) entry which is preliminary data.</text>
</comment>
<dbReference type="InterPro" id="IPR026847">
    <property type="entry name" value="VPS13"/>
</dbReference>
<evidence type="ECO:0000313" key="2">
    <source>
        <dbReference type="EMBL" id="CAE8598705.1"/>
    </source>
</evidence>
<feature type="non-terminal residue" evidence="2">
    <location>
        <position position="101"/>
    </location>
</feature>
<evidence type="ECO:0000256" key="1">
    <source>
        <dbReference type="ARBA" id="ARBA00006545"/>
    </source>
</evidence>
<sequence length="101" mass="10287">ASSLLNALTFDDEYVARQRQLRNGKSIQNIGDGFAEAGKSLAQGVEGLFDVVSKPMQGAAQDGIGGFFGGLAKGVVGTFVKPVSKLGQAISDVGSGIASQI</sequence>
<dbReference type="OrthoDB" id="272810at2759"/>
<gene>
    <name evidence="2" type="ORF">PGLA1383_LOCUS17106</name>
</gene>
<protein>
    <submittedName>
        <fullName evidence="2">Uncharacterized protein</fullName>
    </submittedName>
</protein>
<dbReference type="GO" id="GO:0006623">
    <property type="term" value="P:protein targeting to vacuole"/>
    <property type="evidence" value="ECO:0007669"/>
    <property type="project" value="TreeGrafter"/>
</dbReference>
<dbReference type="Proteomes" id="UP000654075">
    <property type="component" value="Unassembled WGS sequence"/>
</dbReference>
<dbReference type="PANTHER" id="PTHR16166:SF93">
    <property type="entry name" value="INTERMEMBRANE LIPID TRANSFER PROTEIN VPS13"/>
    <property type="match status" value="1"/>
</dbReference>
<name>A0A813EDV3_POLGL</name>
<keyword evidence="3" id="KW-1185">Reference proteome</keyword>
<dbReference type="AlphaFoldDB" id="A0A813EDV3"/>
<organism evidence="2 3">
    <name type="scientific">Polarella glacialis</name>
    <name type="common">Dinoflagellate</name>
    <dbReference type="NCBI Taxonomy" id="89957"/>
    <lineage>
        <taxon>Eukaryota</taxon>
        <taxon>Sar</taxon>
        <taxon>Alveolata</taxon>
        <taxon>Dinophyceae</taxon>
        <taxon>Suessiales</taxon>
        <taxon>Suessiaceae</taxon>
        <taxon>Polarella</taxon>
    </lineage>
</organism>
<feature type="non-terminal residue" evidence="2">
    <location>
        <position position="1"/>
    </location>
</feature>
<dbReference type="GO" id="GO:0045053">
    <property type="term" value="P:protein retention in Golgi apparatus"/>
    <property type="evidence" value="ECO:0007669"/>
    <property type="project" value="TreeGrafter"/>
</dbReference>
<evidence type="ECO:0000313" key="3">
    <source>
        <dbReference type="Proteomes" id="UP000654075"/>
    </source>
</evidence>
<comment type="similarity">
    <text evidence="1">Belongs to the VPS13 family.</text>
</comment>
<accession>A0A813EDV3</accession>